<dbReference type="EMBL" id="JAOPHQ010004083">
    <property type="protein sequence ID" value="KAK0140509.1"/>
    <property type="molecule type" value="Genomic_DNA"/>
</dbReference>
<dbReference type="InterPro" id="IPR003598">
    <property type="entry name" value="Ig_sub2"/>
</dbReference>
<dbReference type="InterPro" id="IPR013783">
    <property type="entry name" value="Ig-like_fold"/>
</dbReference>
<dbReference type="GO" id="GO:0071222">
    <property type="term" value="P:cellular response to lipopolysaccharide"/>
    <property type="evidence" value="ECO:0007669"/>
    <property type="project" value="TreeGrafter"/>
</dbReference>
<dbReference type="InterPro" id="IPR013106">
    <property type="entry name" value="Ig_V-set"/>
</dbReference>
<keyword evidence="10" id="KW-0393">Immunoglobulin domain</keyword>
<sequence length="363" mass="40425">MLPSVHPFVCLSVFLIQLQCKVLPRVRCYSHVTPRGSLTSPGPSTTTRPSSENEQDKRSLRWKQSGSSIGGLSESGSLRLNTTSAESTGTYTCTVSYAEETDVTNIELKILEDHNEAPQVDCVFGGSCLLPCRFQPNSNTVLHWVKKNGEDVNVHSYYEDQDQLEYQDPLYKGRTSLFPDQISGGNASLRLARVDLQDQGTYMFYVKDSPDQYVTLTVRALGSALTQTVVLLMGVVVGQEAPQVDCVFGGSCLLPCRFQPNGNIVLHWKKKDVQVHSYYEDQDQLGLQDPLYKGRTSLFPDQISGGNASLRLARVNLQDHGRYMCYARGNSPDKYVNLTVRGELKSSFNRMSSDTKIKIISKN</sequence>
<evidence type="ECO:0000313" key="15">
    <source>
        <dbReference type="Proteomes" id="UP001174136"/>
    </source>
</evidence>
<feature type="region of interest" description="Disordered" evidence="11">
    <location>
        <begin position="34"/>
        <end position="81"/>
    </location>
</feature>
<gene>
    <name evidence="14" type="primary">HHLA2_3</name>
    <name evidence="14" type="ORF">N1851_022518</name>
</gene>
<evidence type="ECO:0000256" key="10">
    <source>
        <dbReference type="ARBA" id="ARBA00023319"/>
    </source>
</evidence>
<dbReference type="Proteomes" id="UP001174136">
    <property type="component" value="Unassembled WGS sequence"/>
</dbReference>
<organism evidence="14 15">
    <name type="scientific">Merluccius polli</name>
    <name type="common">Benguela hake</name>
    <name type="synonym">Merluccius cadenati</name>
    <dbReference type="NCBI Taxonomy" id="89951"/>
    <lineage>
        <taxon>Eukaryota</taxon>
        <taxon>Metazoa</taxon>
        <taxon>Chordata</taxon>
        <taxon>Craniata</taxon>
        <taxon>Vertebrata</taxon>
        <taxon>Euteleostomi</taxon>
        <taxon>Actinopterygii</taxon>
        <taxon>Neopterygii</taxon>
        <taxon>Teleostei</taxon>
        <taxon>Neoteleostei</taxon>
        <taxon>Acanthomorphata</taxon>
        <taxon>Zeiogadaria</taxon>
        <taxon>Gadariae</taxon>
        <taxon>Gadiformes</taxon>
        <taxon>Gadoidei</taxon>
        <taxon>Merlucciidae</taxon>
        <taxon>Merluccius</taxon>
    </lineage>
</organism>
<evidence type="ECO:0000256" key="8">
    <source>
        <dbReference type="ARBA" id="ARBA00023170"/>
    </source>
</evidence>
<comment type="subcellular location">
    <subcellularLocation>
        <location evidence="1">Cell membrane</location>
        <topology evidence="1">Single-pass type I membrane protein</topology>
    </subcellularLocation>
</comment>
<keyword evidence="8" id="KW-0675">Receptor</keyword>
<evidence type="ECO:0000256" key="1">
    <source>
        <dbReference type="ARBA" id="ARBA00004251"/>
    </source>
</evidence>
<evidence type="ECO:0000256" key="2">
    <source>
        <dbReference type="ARBA" id="ARBA00022475"/>
    </source>
</evidence>
<dbReference type="GO" id="GO:0031295">
    <property type="term" value="P:T cell costimulation"/>
    <property type="evidence" value="ECO:0007669"/>
    <property type="project" value="TreeGrafter"/>
</dbReference>
<dbReference type="PANTHER" id="PTHR25466">
    <property type="entry name" value="T-LYMPHOCYTE ACTIVATION ANTIGEN"/>
    <property type="match status" value="1"/>
</dbReference>
<keyword evidence="5" id="KW-1133">Transmembrane helix</keyword>
<accession>A0AA47MI74</accession>
<dbReference type="FunFam" id="2.60.40.10:FF:000142">
    <property type="entry name" value="V-set domain-containing T-cell activation inhibitor 1"/>
    <property type="match status" value="2"/>
</dbReference>
<dbReference type="PROSITE" id="PS50835">
    <property type="entry name" value="IG_LIKE"/>
    <property type="match status" value="2"/>
</dbReference>
<dbReference type="InterPro" id="IPR007110">
    <property type="entry name" value="Ig-like_dom"/>
</dbReference>
<evidence type="ECO:0000256" key="9">
    <source>
        <dbReference type="ARBA" id="ARBA00023180"/>
    </source>
</evidence>
<evidence type="ECO:0000313" key="14">
    <source>
        <dbReference type="EMBL" id="KAK0140509.1"/>
    </source>
</evidence>
<name>A0AA47MI74_MERPO</name>
<evidence type="ECO:0000259" key="13">
    <source>
        <dbReference type="PROSITE" id="PS50835"/>
    </source>
</evidence>
<dbReference type="SMART" id="SM00409">
    <property type="entry name" value="IG"/>
    <property type="match status" value="3"/>
</dbReference>
<dbReference type="AlphaFoldDB" id="A0AA47MI74"/>
<keyword evidence="7" id="KW-1015">Disulfide bond</keyword>
<dbReference type="GO" id="GO:0042130">
    <property type="term" value="P:negative regulation of T cell proliferation"/>
    <property type="evidence" value="ECO:0007669"/>
    <property type="project" value="TreeGrafter"/>
</dbReference>
<feature type="signal peptide" evidence="12">
    <location>
        <begin position="1"/>
        <end position="20"/>
    </location>
</feature>
<dbReference type="GO" id="GO:0007166">
    <property type="term" value="P:cell surface receptor signaling pathway"/>
    <property type="evidence" value="ECO:0007669"/>
    <property type="project" value="TreeGrafter"/>
</dbReference>
<evidence type="ECO:0000256" key="3">
    <source>
        <dbReference type="ARBA" id="ARBA00022692"/>
    </source>
</evidence>
<dbReference type="InterPro" id="IPR003599">
    <property type="entry name" value="Ig_sub"/>
</dbReference>
<feature type="domain" description="Ig-like" evidence="13">
    <location>
        <begin position="24"/>
        <end position="104"/>
    </location>
</feature>
<dbReference type="GO" id="GO:0009897">
    <property type="term" value="C:external side of plasma membrane"/>
    <property type="evidence" value="ECO:0007669"/>
    <property type="project" value="TreeGrafter"/>
</dbReference>
<evidence type="ECO:0000256" key="11">
    <source>
        <dbReference type="SAM" id="MobiDB-lite"/>
    </source>
</evidence>
<feature type="compositionally biased region" description="Low complexity" evidence="11">
    <location>
        <begin position="34"/>
        <end position="50"/>
    </location>
</feature>
<feature type="domain" description="Ig-like" evidence="13">
    <location>
        <begin position="238"/>
        <end position="337"/>
    </location>
</feature>
<keyword evidence="4 12" id="KW-0732">Signal</keyword>
<comment type="caution">
    <text evidence="14">The sequence shown here is derived from an EMBL/GenBank/DDBJ whole genome shotgun (WGS) entry which is preliminary data.</text>
</comment>
<feature type="chain" id="PRO_5041363964" evidence="12">
    <location>
        <begin position="21"/>
        <end position="363"/>
    </location>
</feature>
<proteinExistence type="predicted"/>
<evidence type="ECO:0000256" key="7">
    <source>
        <dbReference type="ARBA" id="ARBA00023157"/>
    </source>
</evidence>
<dbReference type="GO" id="GO:0006955">
    <property type="term" value="P:immune response"/>
    <property type="evidence" value="ECO:0007669"/>
    <property type="project" value="TreeGrafter"/>
</dbReference>
<evidence type="ECO:0000256" key="12">
    <source>
        <dbReference type="SAM" id="SignalP"/>
    </source>
</evidence>
<dbReference type="SUPFAM" id="SSF48726">
    <property type="entry name" value="Immunoglobulin"/>
    <property type="match status" value="3"/>
</dbReference>
<dbReference type="SMART" id="SM00408">
    <property type="entry name" value="IGc2"/>
    <property type="match status" value="2"/>
</dbReference>
<keyword evidence="2" id="KW-1003">Cell membrane</keyword>
<dbReference type="InterPro" id="IPR036179">
    <property type="entry name" value="Ig-like_dom_sf"/>
</dbReference>
<evidence type="ECO:0000256" key="4">
    <source>
        <dbReference type="ARBA" id="ARBA00022729"/>
    </source>
</evidence>
<dbReference type="Gene3D" id="2.60.40.10">
    <property type="entry name" value="Immunoglobulins"/>
    <property type="match status" value="3"/>
</dbReference>
<protein>
    <submittedName>
        <fullName evidence="14">HERV-H LTR-associating protein 2</fullName>
    </submittedName>
</protein>
<dbReference type="SMART" id="SM00406">
    <property type="entry name" value="IGv"/>
    <property type="match status" value="2"/>
</dbReference>
<dbReference type="InterPro" id="IPR051713">
    <property type="entry name" value="T-cell_Activation_Regulation"/>
</dbReference>
<keyword evidence="9" id="KW-0325">Glycoprotein</keyword>
<keyword evidence="3" id="KW-0812">Transmembrane</keyword>
<evidence type="ECO:0000256" key="5">
    <source>
        <dbReference type="ARBA" id="ARBA00022989"/>
    </source>
</evidence>
<dbReference type="GO" id="GO:0042102">
    <property type="term" value="P:positive regulation of T cell proliferation"/>
    <property type="evidence" value="ECO:0007669"/>
    <property type="project" value="TreeGrafter"/>
</dbReference>
<feature type="compositionally biased region" description="Low complexity" evidence="11">
    <location>
        <begin position="65"/>
        <end position="77"/>
    </location>
</feature>
<dbReference type="PANTHER" id="PTHR25466:SF14">
    <property type="entry name" value="BUTYROPHILIN SUBFAMILY 2 MEMBER A2-LIKE-RELATED"/>
    <property type="match status" value="1"/>
</dbReference>
<reference evidence="14" key="1">
    <citation type="journal article" date="2023" name="Front. Mar. Sci.">
        <title>A new Merluccius polli reference genome to investigate the effects of global change in West African waters.</title>
        <authorList>
            <person name="Mateo J.L."/>
            <person name="Blanco-Fernandez C."/>
            <person name="Garcia-Vazquez E."/>
            <person name="Machado-Schiaffino G."/>
        </authorList>
    </citation>
    <scope>NUCLEOTIDE SEQUENCE</scope>
    <source>
        <strain evidence="14">C29</strain>
        <tissue evidence="14">Fin</tissue>
    </source>
</reference>
<evidence type="ECO:0000256" key="6">
    <source>
        <dbReference type="ARBA" id="ARBA00023136"/>
    </source>
</evidence>
<keyword evidence="15" id="KW-1185">Reference proteome</keyword>
<keyword evidence="6" id="KW-0472">Membrane</keyword>
<dbReference type="Pfam" id="PF07686">
    <property type="entry name" value="V-set"/>
    <property type="match status" value="2"/>
</dbReference>